<accession>A0A4R8DFR9</accession>
<dbReference type="OrthoDB" id="886941at2"/>
<keyword evidence="4" id="KW-1185">Reference proteome</keyword>
<feature type="transmembrane region" description="Helical" evidence="1">
    <location>
        <begin position="36"/>
        <end position="57"/>
    </location>
</feature>
<feature type="signal peptide" evidence="2">
    <location>
        <begin position="1"/>
        <end position="20"/>
    </location>
</feature>
<name>A0A4R8DFR9_9BACT</name>
<proteinExistence type="predicted"/>
<dbReference type="AlphaFoldDB" id="A0A4R8DFR9"/>
<organism evidence="3 4">
    <name type="scientific">Dinghuibacter silviterrae</name>
    <dbReference type="NCBI Taxonomy" id="1539049"/>
    <lineage>
        <taxon>Bacteria</taxon>
        <taxon>Pseudomonadati</taxon>
        <taxon>Bacteroidota</taxon>
        <taxon>Chitinophagia</taxon>
        <taxon>Chitinophagales</taxon>
        <taxon>Chitinophagaceae</taxon>
        <taxon>Dinghuibacter</taxon>
    </lineage>
</organism>
<dbReference type="RefSeq" id="WP_133995475.1">
    <property type="nucleotide sequence ID" value="NZ_SODV01000002.1"/>
</dbReference>
<gene>
    <name evidence="3" type="ORF">EDB95_3601</name>
</gene>
<evidence type="ECO:0000256" key="1">
    <source>
        <dbReference type="SAM" id="Phobius"/>
    </source>
</evidence>
<sequence>MTRRLTSVFLLIGLSVRAIAQDTAQNQGFMESSGKIRVVMAVCLVILIGLILYLFRLDRKISRLEKK</sequence>
<keyword evidence="1" id="KW-1133">Transmembrane helix</keyword>
<protein>
    <recommendedName>
        <fullName evidence="5">CcmD family protein</fullName>
    </recommendedName>
</protein>
<feature type="chain" id="PRO_5020285821" description="CcmD family protein" evidence="2">
    <location>
        <begin position="21"/>
        <end position="67"/>
    </location>
</feature>
<evidence type="ECO:0000313" key="3">
    <source>
        <dbReference type="EMBL" id="TDW95790.1"/>
    </source>
</evidence>
<keyword evidence="2" id="KW-0732">Signal</keyword>
<comment type="caution">
    <text evidence="3">The sequence shown here is derived from an EMBL/GenBank/DDBJ whole genome shotgun (WGS) entry which is preliminary data.</text>
</comment>
<dbReference type="Pfam" id="PF20077">
    <property type="entry name" value="CcmD_alt"/>
    <property type="match status" value="1"/>
</dbReference>
<evidence type="ECO:0000256" key="2">
    <source>
        <dbReference type="SAM" id="SignalP"/>
    </source>
</evidence>
<evidence type="ECO:0008006" key="5">
    <source>
        <dbReference type="Google" id="ProtNLM"/>
    </source>
</evidence>
<evidence type="ECO:0000313" key="4">
    <source>
        <dbReference type="Proteomes" id="UP000294498"/>
    </source>
</evidence>
<reference evidence="3 4" key="1">
    <citation type="submission" date="2019-03" db="EMBL/GenBank/DDBJ databases">
        <title>Genomic Encyclopedia of Type Strains, Phase IV (KMG-IV): sequencing the most valuable type-strain genomes for metagenomic binning, comparative biology and taxonomic classification.</title>
        <authorList>
            <person name="Goeker M."/>
        </authorList>
    </citation>
    <scope>NUCLEOTIDE SEQUENCE [LARGE SCALE GENOMIC DNA]</scope>
    <source>
        <strain evidence="3 4">DSM 100059</strain>
    </source>
</reference>
<keyword evidence="1" id="KW-0812">Transmembrane</keyword>
<dbReference type="EMBL" id="SODV01000002">
    <property type="protein sequence ID" value="TDW95790.1"/>
    <property type="molecule type" value="Genomic_DNA"/>
</dbReference>
<dbReference type="Proteomes" id="UP000294498">
    <property type="component" value="Unassembled WGS sequence"/>
</dbReference>
<keyword evidence="1" id="KW-0472">Membrane</keyword>